<reference evidence="11 12" key="1">
    <citation type="submission" date="2024-06" db="EMBL/GenBank/DDBJ databases">
        <title>Sorghum-associated microbial communities from plants grown in Nebraska, USA.</title>
        <authorList>
            <person name="Schachtman D."/>
        </authorList>
    </citation>
    <scope>NUCLEOTIDE SEQUENCE [LARGE SCALE GENOMIC DNA]</scope>
    <source>
        <strain evidence="11 12">2709</strain>
    </source>
</reference>
<dbReference type="PANTHER" id="PTHR33751">
    <property type="entry name" value="CBB3-TYPE CYTOCHROME C OXIDASE SUBUNIT FIXP"/>
    <property type="match status" value="1"/>
</dbReference>
<keyword evidence="5" id="KW-0574">Periplasm</keyword>
<evidence type="ECO:0000256" key="9">
    <source>
        <dbReference type="SAM" id="SignalP"/>
    </source>
</evidence>
<feature type="domain" description="Cytochrome c" evidence="10">
    <location>
        <begin position="28"/>
        <end position="107"/>
    </location>
</feature>
<feature type="chain" id="PRO_5046239402" evidence="9">
    <location>
        <begin position="29"/>
        <end position="204"/>
    </location>
</feature>
<dbReference type="Gene3D" id="1.10.760.10">
    <property type="entry name" value="Cytochrome c-like domain"/>
    <property type="match status" value="2"/>
</dbReference>
<evidence type="ECO:0000256" key="4">
    <source>
        <dbReference type="ARBA" id="ARBA00022723"/>
    </source>
</evidence>
<keyword evidence="4 8" id="KW-0479">Metal-binding</keyword>
<keyword evidence="2" id="KW-0813">Transport</keyword>
<dbReference type="Proteomes" id="UP001549320">
    <property type="component" value="Unassembled WGS sequence"/>
</dbReference>
<evidence type="ECO:0000256" key="7">
    <source>
        <dbReference type="ARBA" id="ARBA00023004"/>
    </source>
</evidence>
<keyword evidence="3 8" id="KW-0349">Heme</keyword>
<evidence type="ECO:0000256" key="8">
    <source>
        <dbReference type="PROSITE-ProRule" id="PRU00433"/>
    </source>
</evidence>
<dbReference type="EMBL" id="JBEPSH010000008">
    <property type="protein sequence ID" value="MET4579110.1"/>
    <property type="molecule type" value="Genomic_DNA"/>
</dbReference>
<accession>A0ABV2QDM8</accession>
<dbReference type="PIRSF" id="PIRSF000005">
    <property type="entry name" value="Cytochrome_c4"/>
    <property type="match status" value="1"/>
</dbReference>
<dbReference type="InterPro" id="IPR009056">
    <property type="entry name" value="Cyt_c-like_dom"/>
</dbReference>
<evidence type="ECO:0000256" key="2">
    <source>
        <dbReference type="ARBA" id="ARBA00022448"/>
    </source>
</evidence>
<organism evidence="11 12">
    <name type="scientific">Ottowia thiooxydans</name>
    <dbReference type="NCBI Taxonomy" id="219182"/>
    <lineage>
        <taxon>Bacteria</taxon>
        <taxon>Pseudomonadati</taxon>
        <taxon>Pseudomonadota</taxon>
        <taxon>Betaproteobacteria</taxon>
        <taxon>Burkholderiales</taxon>
        <taxon>Comamonadaceae</taxon>
        <taxon>Ottowia</taxon>
    </lineage>
</organism>
<dbReference type="InterPro" id="IPR036909">
    <property type="entry name" value="Cyt_c-like_dom_sf"/>
</dbReference>
<evidence type="ECO:0000256" key="5">
    <source>
        <dbReference type="ARBA" id="ARBA00022764"/>
    </source>
</evidence>
<keyword evidence="9" id="KW-0732">Signal</keyword>
<evidence type="ECO:0000313" key="12">
    <source>
        <dbReference type="Proteomes" id="UP001549320"/>
    </source>
</evidence>
<keyword evidence="7 8" id="KW-0408">Iron</keyword>
<dbReference type="PANTHER" id="PTHR33751:SF9">
    <property type="entry name" value="CYTOCHROME C4"/>
    <property type="match status" value="1"/>
</dbReference>
<gene>
    <name evidence="11" type="ORF">ABIE13_004233</name>
</gene>
<dbReference type="RefSeq" id="WP_354446901.1">
    <property type="nucleotide sequence ID" value="NZ_JBEPSH010000008.1"/>
</dbReference>
<evidence type="ECO:0000313" key="11">
    <source>
        <dbReference type="EMBL" id="MET4579110.1"/>
    </source>
</evidence>
<dbReference type="PROSITE" id="PS51007">
    <property type="entry name" value="CYTC"/>
    <property type="match status" value="2"/>
</dbReference>
<sequence>MAWKLLFCRSAVVALALFAWAGASYAQADEARARQIIGGSCFLCHGPDGEAASEGFPRLAAQNAEYIAKQLENFKSGKRKSSAMSSMVANLSSDDMAALGRFYASRPAHQEAAQDPQLALAGQTLYQSGNQQSGVPACASCHGKDAAGNAALPRLAGQHAGYLQAQLKQFNQRERTNDNAVMHAVVEKMTAAEMAAVSQYLSGK</sequence>
<dbReference type="Pfam" id="PF00034">
    <property type="entry name" value="Cytochrom_C"/>
    <property type="match status" value="1"/>
</dbReference>
<name>A0ABV2QDM8_9BURK</name>
<keyword evidence="6" id="KW-0249">Electron transport</keyword>
<evidence type="ECO:0000259" key="10">
    <source>
        <dbReference type="PROSITE" id="PS51007"/>
    </source>
</evidence>
<evidence type="ECO:0000256" key="3">
    <source>
        <dbReference type="ARBA" id="ARBA00022617"/>
    </source>
</evidence>
<dbReference type="Pfam" id="PF13442">
    <property type="entry name" value="Cytochrome_CBB3"/>
    <property type="match status" value="1"/>
</dbReference>
<dbReference type="InterPro" id="IPR050597">
    <property type="entry name" value="Cytochrome_c_Oxidase_Subunit"/>
</dbReference>
<comment type="subcellular location">
    <subcellularLocation>
        <location evidence="1">Periplasm</location>
    </subcellularLocation>
</comment>
<feature type="signal peptide" evidence="9">
    <location>
        <begin position="1"/>
        <end position="28"/>
    </location>
</feature>
<evidence type="ECO:0000256" key="1">
    <source>
        <dbReference type="ARBA" id="ARBA00004418"/>
    </source>
</evidence>
<protein>
    <submittedName>
        <fullName evidence="11">Cytochrome c553</fullName>
    </submittedName>
</protein>
<comment type="caution">
    <text evidence="11">The sequence shown here is derived from an EMBL/GenBank/DDBJ whole genome shotgun (WGS) entry which is preliminary data.</text>
</comment>
<dbReference type="InterPro" id="IPR024167">
    <property type="entry name" value="Cytochrome_c4-like"/>
</dbReference>
<feature type="domain" description="Cytochrome c" evidence="10">
    <location>
        <begin position="117"/>
        <end position="204"/>
    </location>
</feature>
<dbReference type="SUPFAM" id="SSF46626">
    <property type="entry name" value="Cytochrome c"/>
    <property type="match status" value="2"/>
</dbReference>
<keyword evidence="12" id="KW-1185">Reference proteome</keyword>
<evidence type="ECO:0000256" key="6">
    <source>
        <dbReference type="ARBA" id="ARBA00022982"/>
    </source>
</evidence>
<proteinExistence type="predicted"/>